<organism evidence="1 2">
    <name type="scientific">Teichococcus aerophilus</name>
    <dbReference type="NCBI Taxonomy" id="1224513"/>
    <lineage>
        <taxon>Bacteria</taxon>
        <taxon>Pseudomonadati</taxon>
        <taxon>Pseudomonadota</taxon>
        <taxon>Alphaproteobacteria</taxon>
        <taxon>Acetobacterales</taxon>
        <taxon>Roseomonadaceae</taxon>
        <taxon>Roseomonas</taxon>
    </lineage>
</organism>
<name>A0ABR7RQP9_9PROT</name>
<dbReference type="EMBL" id="JACTVA010000041">
    <property type="protein sequence ID" value="MBC9208919.1"/>
    <property type="molecule type" value="Genomic_DNA"/>
</dbReference>
<accession>A0ABR7RQP9</accession>
<sequence length="145" mass="16149">MTLSTDAPAGASEGARPFASADDAWIWTMGVLMARRDGAGPVTSLDAVARPCEPDDVVRCLDRLYRQRRIDLAHARVLRTWGERQMVPPEREHGDRRLWREAMERLAWPLQQIGIVATPTFGLFIDGKFAGHVIGPVTYSWAPAP</sequence>
<reference evidence="1 2" key="1">
    <citation type="journal article" date="2013" name="Int. J. Syst. Evol. Microbiol.">
        <title>Roseomonas aerophila sp. nov., isolated from air.</title>
        <authorList>
            <person name="Kim S.J."/>
            <person name="Weon H.Y."/>
            <person name="Ahn J.H."/>
            <person name="Hong S.B."/>
            <person name="Seok S.J."/>
            <person name="Whang K.S."/>
            <person name="Kwon S.W."/>
        </authorList>
    </citation>
    <scope>NUCLEOTIDE SEQUENCE [LARGE SCALE GENOMIC DNA]</scope>
    <source>
        <strain evidence="1 2">NBRC 108923</strain>
    </source>
</reference>
<proteinExistence type="predicted"/>
<keyword evidence="2" id="KW-1185">Reference proteome</keyword>
<dbReference type="RefSeq" id="WP_187786069.1">
    <property type="nucleotide sequence ID" value="NZ_JACTVA010000041.1"/>
</dbReference>
<protein>
    <submittedName>
        <fullName evidence="1">Uncharacterized protein</fullName>
    </submittedName>
</protein>
<gene>
    <name evidence="1" type="ORF">IBL26_18880</name>
</gene>
<evidence type="ECO:0000313" key="1">
    <source>
        <dbReference type="EMBL" id="MBC9208919.1"/>
    </source>
</evidence>
<dbReference type="Proteomes" id="UP000626026">
    <property type="component" value="Unassembled WGS sequence"/>
</dbReference>
<comment type="caution">
    <text evidence="1">The sequence shown here is derived from an EMBL/GenBank/DDBJ whole genome shotgun (WGS) entry which is preliminary data.</text>
</comment>
<evidence type="ECO:0000313" key="2">
    <source>
        <dbReference type="Proteomes" id="UP000626026"/>
    </source>
</evidence>